<evidence type="ECO:0000313" key="2">
    <source>
        <dbReference type="EMBL" id="MEJ8849963.1"/>
    </source>
</evidence>
<organism evidence="2 3">
    <name type="scientific">Variovorax rhizosphaerae</name>
    <dbReference type="NCBI Taxonomy" id="1836200"/>
    <lineage>
        <taxon>Bacteria</taxon>
        <taxon>Pseudomonadati</taxon>
        <taxon>Pseudomonadota</taxon>
        <taxon>Betaproteobacteria</taxon>
        <taxon>Burkholderiales</taxon>
        <taxon>Comamonadaceae</taxon>
        <taxon>Variovorax</taxon>
    </lineage>
</organism>
<dbReference type="SUPFAM" id="SSF53300">
    <property type="entry name" value="vWA-like"/>
    <property type="match status" value="1"/>
</dbReference>
<evidence type="ECO:0000259" key="1">
    <source>
        <dbReference type="PROSITE" id="PS50234"/>
    </source>
</evidence>
<comment type="caution">
    <text evidence="2">The sequence shown here is derived from an EMBL/GenBank/DDBJ whole genome shotgun (WGS) entry which is preliminary data.</text>
</comment>
<dbReference type="PROSITE" id="PS50234">
    <property type="entry name" value="VWFA"/>
    <property type="match status" value="1"/>
</dbReference>
<protein>
    <submittedName>
        <fullName evidence="2">VWA domain-containing protein</fullName>
    </submittedName>
</protein>
<dbReference type="InterPro" id="IPR002035">
    <property type="entry name" value="VWF_A"/>
</dbReference>
<dbReference type="Gene3D" id="3.40.50.410">
    <property type="entry name" value="von Willebrand factor, type A domain"/>
    <property type="match status" value="1"/>
</dbReference>
<dbReference type="Pfam" id="PF13519">
    <property type="entry name" value="VWA_2"/>
    <property type="match status" value="1"/>
</dbReference>
<feature type="domain" description="VWFA" evidence="1">
    <location>
        <begin position="241"/>
        <end position="453"/>
    </location>
</feature>
<sequence length="656" mass="71395">MTITHLRLLLQRRKIFLLAAGAAGLGMPAWAQTRTPLLMDGKKTLFQRVLTRPGAGLASAPGGAAGTPLEPFSVFFVYERKEQGGKTWLLVGAGSDGKTSGYVSEAEVVPWRHSITLAFATPGNRERVLFFREREGVTTFINSDNAVAETQRVIKQIADSKGSLGPANPVIAIEPEKYVDLKSQFYLLPVLDAASTLLKSGYRVRLVKVASVTRDAAASPTTGAAAPAPANNSGIVNFNSAVVFVIDATSSMQPYIDRAYKALQEVLRESEEAKVSNRVRFGLIGFQDDPAKAKGVEYLSKIFVDPAQNASREQFLAGMSKLKATQSSTRAYAEDAYAAIDQALQKINWENYGGRYIVYITDASAREGNSPFASTRLSTDQVRAQAQEKGVAIYTMHLLTAEGTKDHAIAEAQFKRLSNWPGKGPLYFPVTAGDPTKLESDVRRMAHALVEQVKSPDKTSAPAAKGDEVQESVNAVGRAMVLAYLGRQQGVKSPPMYEAWACDRDVRDRSTASLSVRVLLTKNQLSDLQSTLRNLLAAMEKAQVDPASFFNQLRSAAVAMGRDPSKLGQGKAKNLEQAGLMGEYLDGLPYQSVLMSMDFDAWTNMGVGKSQAVLDTIRSKVALYQRFHDDVDRWVKLNPAASDGDRVYPVPIDELP</sequence>
<dbReference type="InterPro" id="IPR036465">
    <property type="entry name" value="vWFA_dom_sf"/>
</dbReference>
<evidence type="ECO:0000313" key="3">
    <source>
        <dbReference type="Proteomes" id="UP001385892"/>
    </source>
</evidence>
<dbReference type="Proteomes" id="UP001385892">
    <property type="component" value="Unassembled WGS sequence"/>
</dbReference>
<proteinExistence type="predicted"/>
<accession>A0ABU8WQZ1</accession>
<dbReference type="EMBL" id="JBBKZT010000012">
    <property type="protein sequence ID" value="MEJ8849963.1"/>
    <property type="molecule type" value="Genomic_DNA"/>
</dbReference>
<dbReference type="CDD" id="cd00198">
    <property type="entry name" value="vWFA"/>
    <property type="match status" value="1"/>
</dbReference>
<name>A0ABU8WQZ1_9BURK</name>
<gene>
    <name evidence="2" type="ORF">WKW82_25185</name>
</gene>
<dbReference type="PANTHER" id="PTHR47763">
    <property type="entry name" value="ALPHA-PROTEIN KINASE VWKA"/>
    <property type="match status" value="1"/>
</dbReference>
<keyword evidence="3" id="KW-1185">Reference proteome</keyword>
<dbReference type="RefSeq" id="WP_340345125.1">
    <property type="nucleotide sequence ID" value="NZ_JBBKZT010000012.1"/>
</dbReference>
<reference evidence="2 3" key="1">
    <citation type="submission" date="2024-03" db="EMBL/GenBank/DDBJ databases">
        <title>Novel species of the genus Variovorax.</title>
        <authorList>
            <person name="Liu Q."/>
            <person name="Xin Y.-H."/>
        </authorList>
    </citation>
    <scope>NUCLEOTIDE SEQUENCE [LARGE SCALE GENOMIC DNA]</scope>
    <source>
        <strain evidence="2 3">KACC 18900</strain>
    </source>
</reference>
<dbReference type="InterPro" id="IPR052969">
    <property type="entry name" value="Thr-specific_kinase-like"/>
</dbReference>
<dbReference type="PANTHER" id="PTHR47763:SF1">
    <property type="entry name" value="DUF659 DOMAIN-CONTAINING PROTEIN"/>
    <property type="match status" value="1"/>
</dbReference>